<dbReference type="GeneTree" id="ENSGT01030000234583"/>
<dbReference type="GO" id="GO:0008270">
    <property type="term" value="F:zinc ion binding"/>
    <property type="evidence" value="ECO:0007669"/>
    <property type="project" value="UniProtKB-KW"/>
</dbReference>
<sequence>RSLGEELNCSECQEVFKDPVTLNCGHNFCRECVCEYWKTTSPSCPICKADSAIFDLTTNITMRNIIEAYKKEVKKFKAESEYICSQHGEALKLYCMVDQEAICIICQTSRKHENHKCLPIKEAAQESKEEFKKSLKSLQDIQRKTTDFKEKYRINLKITHDQREKTEKQIKKKFVKLHQFLYEEERNLLADLKKEMEEKEQNMREMEENIVQDLTYVSKTITDIQQKLDEEDQIFLMVTRRKLLF</sequence>
<evidence type="ECO:0000256" key="3">
    <source>
        <dbReference type="ARBA" id="ARBA00022833"/>
    </source>
</evidence>
<feature type="domain" description="RING-type" evidence="6">
    <location>
        <begin position="9"/>
        <end position="48"/>
    </location>
</feature>
<dbReference type="SMART" id="SM00504">
    <property type="entry name" value="Ubox"/>
    <property type="match status" value="1"/>
</dbReference>
<dbReference type="OMA" id="EATHEHQ"/>
<reference evidence="8" key="3">
    <citation type="submission" date="2025-09" db="UniProtKB">
        <authorList>
            <consortium name="Ensembl"/>
        </authorList>
    </citation>
    <scope>IDENTIFICATION</scope>
</reference>
<dbReference type="SUPFAM" id="SSF57850">
    <property type="entry name" value="RING/U-box"/>
    <property type="match status" value="1"/>
</dbReference>
<dbReference type="InterPro" id="IPR001841">
    <property type="entry name" value="Znf_RING"/>
</dbReference>
<dbReference type="PROSITE" id="PS50089">
    <property type="entry name" value="ZF_RING_2"/>
    <property type="match status" value="1"/>
</dbReference>
<dbReference type="InterPro" id="IPR050143">
    <property type="entry name" value="TRIM/RBCC"/>
</dbReference>
<dbReference type="Pfam" id="PF13445">
    <property type="entry name" value="zf-RING_UBOX"/>
    <property type="match status" value="1"/>
</dbReference>
<dbReference type="GO" id="GO:0016567">
    <property type="term" value="P:protein ubiquitination"/>
    <property type="evidence" value="ECO:0007669"/>
    <property type="project" value="InterPro"/>
</dbReference>
<name>H2ZTR9_LATCH</name>
<dbReference type="InterPro" id="IPR003613">
    <property type="entry name" value="Ubox_domain"/>
</dbReference>
<keyword evidence="3" id="KW-0862">Zinc</keyword>
<keyword evidence="5" id="KW-0175">Coiled coil</keyword>
<evidence type="ECO:0000259" key="7">
    <source>
        <dbReference type="PROSITE" id="PS50119"/>
    </source>
</evidence>
<dbReference type="SMART" id="SM00184">
    <property type="entry name" value="RING"/>
    <property type="match status" value="1"/>
</dbReference>
<evidence type="ECO:0000256" key="1">
    <source>
        <dbReference type="ARBA" id="ARBA00022723"/>
    </source>
</evidence>
<evidence type="ECO:0000313" key="8">
    <source>
        <dbReference type="Ensembl" id="ENSLACP00000000790.1"/>
    </source>
</evidence>
<organism evidence="8 9">
    <name type="scientific">Latimeria chalumnae</name>
    <name type="common">Coelacanth</name>
    <dbReference type="NCBI Taxonomy" id="7897"/>
    <lineage>
        <taxon>Eukaryota</taxon>
        <taxon>Metazoa</taxon>
        <taxon>Chordata</taxon>
        <taxon>Craniata</taxon>
        <taxon>Vertebrata</taxon>
        <taxon>Euteleostomi</taxon>
        <taxon>Coelacanthiformes</taxon>
        <taxon>Coelacanthidae</taxon>
        <taxon>Latimeria</taxon>
    </lineage>
</organism>
<dbReference type="Gene3D" id="3.30.40.10">
    <property type="entry name" value="Zinc/RING finger domain, C3HC4 (zinc finger)"/>
    <property type="match status" value="1"/>
</dbReference>
<reference evidence="9" key="1">
    <citation type="submission" date="2011-08" db="EMBL/GenBank/DDBJ databases">
        <title>The draft genome of Latimeria chalumnae.</title>
        <authorList>
            <person name="Di Palma F."/>
            <person name="Alfoldi J."/>
            <person name="Johnson J."/>
            <person name="Berlin A."/>
            <person name="Gnerre S."/>
            <person name="Jaffe D."/>
            <person name="MacCallum I."/>
            <person name="Young S."/>
            <person name="Walker B.J."/>
            <person name="Lander E."/>
            <person name="Lindblad-Toh K."/>
        </authorList>
    </citation>
    <scope>NUCLEOTIDE SEQUENCE [LARGE SCALE GENOMIC DNA]</scope>
    <source>
        <strain evidence="9">Wild caught</strain>
    </source>
</reference>
<dbReference type="InterPro" id="IPR013083">
    <property type="entry name" value="Znf_RING/FYVE/PHD"/>
</dbReference>
<dbReference type="SUPFAM" id="SSF57845">
    <property type="entry name" value="B-box zinc-binding domain"/>
    <property type="match status" value="1"/>
</dbReference>
<evidence type="ECO:0000259" key="6">
    <source>
        <dbReference type="PROSITE" id="PS50089"/>
    </source>
</evidence>
<protein>
    <submittedName>
        <fullName evidence="8">Uncharacterized protein</fullName>
    </submittedName>
</protein>
<feature type="domain" description="B box-type" evidence="7">
    <location>
        <begin position="79"/>
        <end position="120"/>
    </location>
</feature>
<evidence type="ECO:0000313" key="9">
    <source>
        <dbReference type="Proteomes" id="UP000008672"/>
    </source>
</evidence>
<dbReference type="GO" id="GO:0004842">
    <property type="term" value="F:ubiquitin-protein transferase activity"/>
    <property type="evidence" value="ECO:0007669"/>
    <property type="project" value="InterPro"/>
</dbReference>
<dbReference type="InterPro" id="IPR017907">
    <property type="entry name" value="Znf_RING_CS"/>
</dbReference>
<dbReference type="PROSITE" id="PS00518">
    <property type="entry name" value="ZF_RING_1"/>
    <property type="match status" value="1"/>
</dbReference>
<dbReference type="AlphaFoldDB" id="H2ZTR9"/>
<accession>H2ZTR9</accession>
<dbReference type="PANTHER" id="PTHR24103">
    <property type="entry name" value="E3 UBIQUITIN-PROTEIN LIGASE TRIM"/>
    <property type="match status" value="1"/>
</dbReference>
<dbReference type="Pfam" id="PF00643">
    <property type="entry name" value="zf-B_box"/>
    <property type="match status" value="1"/>
</dbReference>
<evidence type="ECO:0000256" key="5">
    <source>
        <dbReference type="SAM" id="Coils"/>
    </source>
</evidence>
<evidence type="ECO:0000256" key="2">
    <source>
        <dbReference type="ARBA" id="ARBA00022771"/>
    </source>
</evidence>
<keyword evidence="1" id="KW-0479">Metal-binding</keyword>
<dbReference type="InterPro" id="IPR000315">
    <property type="entry name" value="Znf_B-box"/>
</dbReference>
<keyword evidence="2 4" id="KW-0863">Zinc-finger</keyword>
<dbReference type="SMART" id="SM00336">
    <property type="entry name" value="BBOX"/>
    <property type="match status" value="1"/>
</dbReference>
<dbReference type="InterPro" id="IPR027370">
    <property type="entry name" value="Znf-RING_euk"/>
</dbReference>
<dbReference type="Proteomes" id="UP000008672">
    <property type="component" value="Unassembled WGS sequence"/>
</dbReference>
<dbReference type="InParanoid" id="H2ZTR9"/>
<evidence type="ECO:0000256" key="4">
    <source>
        <dbReference type="PROSITE-ProRule" id="PRU00024"/>
    </source>
</evidence>
<dbReference type="Gene3D" id="3.30.160.60">
    <property type="entry name" value="Classic Zinc Finger"/>
    <property type="match status" value="1"/>
</dbReference>
<dbReference type="HOGENOM" id="CLU_013137_6_0_1"/>
<dbReference type="eggNOG" id="KOG2177">
    <property type="taxonomic scope" value="Eukaryota"/>
</dbReference>
<dbReference type="Ensembl" id="ENSLACT00000000798.1">
    <property type="protein sequence ID" value="ENSLACP00000000790.1"/>
    <property type="gene ID" value="ENSLACG00000000709.1"/>
</dbReference>
<dbReference type="PROSITE" id="PS50119">
    <property type="entry name" value="ZF_BBOX"/>
    <property type="match status" value="1"/>
</dbReference>
<keyword evidence="9" id="KW-1185">Reference proteome</keyword>
<reference evidence="8" key="2">
    <citation type="submission" date="2025-08" db="UniProtKB">
        <authorList>
            <consortium name="Ensembl"/>
        </authorList>
    </citation>
    <scope>IDENTIFICATION</scope>
</reference>
<proteinExistence type="predicted"/>
<feature type="coiled-coil region" evidence="5">
    <location>
        <begin position="121"/>
        <end position="209"/>
    </location>
</feature>
<dbReference type="EMBL" id="AFYH01273466">
    <property type="status" value="NOT_ANNOTATED_CDS"/>
    <property type="molecule type" value="Genomic_DNA"/>
</dbReference>